<name>A0A1V0UI18_STRVN</name>
<keyword evidence="1" id="KW-0812">Transmembrane</keyword>
<evidence type="ECO:0000256" key="1">
    <source>
        <dbReference type="SAM" id="Phobius"/>
    </source>
</evidence>
<organism evidence="2 3">
    <name type="scientific">Streptomyces violaceoruber</name>
    <dbReference type="NCBI Taxonomy" id="1935"/>
    <lineage>
        <taxon>Bacteria</taxon>
        <taxon>Bacillati</taxon>
        <taxon>Actinomycetota</taxon>
        <taxon>Actinomycetes</taxon>
        <taxon>Kitasatosporales</taxon>
        <taxon>Streptomycetaceae</taxon>
        <taxon>Streptomyces</taxon>
        <taxon>Streptomyces violaceoruber group</taxon>
    </lineage>
</organism>
<reference evidence="2 3" key="1">
    <citation type="submission" date="2017-03" db="EMBL/GenBank/DDBJ databases">
        <title>Complete Genome Sequence of a natural compounds producer, Streptomyces violaceus S21.</title>
        <authorList>
            <person name="Zhong C."/>
            <person name="Zhao Z."/>
            <person name="Fu J."/>
            <person name="Zong G."/>
            <person name="Qin R."/>
            <person name="Cao G."/>
        </authorList>
    </citation>
    <scope>NUCLEOTIDE SEQUENCE [LARGE SCALE GENOMIC DNA]</scope>
    <source>
        <strain evidence="2 3">S21</strain>
    </source>
</reference>
<sequence>MHIVIPLLLGAGAVLGGLVLATDRRGAARWVVETLMNPAHDSAWALRRRYTRWGIEHPQMDFLRKAPGQVRTVRIWGGFVAAFGCGFLVAGVLALVRAV</sequence>
<feature type="transmembrane region" description="Helical" evidence="1">
    <location>
        <begin position="75"/>
        <end position="96"/>
    </location>
</feature>
<protein>
    <submittedName>
        <fullName evidence="2">Uncharacterized protein</fullName>
    </submittedName>
</protein>
<gene>
    <name evidence="2" type="ORF">B1H20_26920</name>
</gene>
<keyword evidence="1" id="KW-1133">Transmembrane helix</keyword>
<evidence type="ECO:0000313" key="2">
    <source>
        <dbReference type="EMBL" id="ARF64622.1"/>
    </source>
</evidence>
<dbReference type="AlphaFoldDB" id="A0A1V0UI18"/>
<dbReference type="RefSeq" id="WP_053607455.1">
    <property type="nucleotide sequence ID" value="NZ_CP020570.1"/>
</dbReference>
<accession>A0A1V0UI18</accession>
<dbReference type="EMBL" id="CP020570">
    <property type="protein sequence ID" value="ARF64622.1"/>
    <property type="molecule type" value="Genomic_DNA"/>
</dbReference>
<proteinExistence type="predicted"/>
<dbReference type="Proteomes" id="UP000192445">
    <property type="component" value="Chromosome"/>
</dbReference>
<dbReference type="KEGG" id="svu:B1H20_26920"/>
<dbReference type="OrthoDB" id="4330196at2"/>
<evidence type="ECO:0000313" key="3">
    <source>
        <dbReference type="Proteomes" id="UP000192445"/>
    </source>
</evidence>
<keyword evidence="1" id="KW-0472">Membrane</keyword>